<keyword evidence="2" id="KW-1185">Reference proteome</keyword>
<reference evidence="1 2" key="1">
    <citation type="journal article" date="2022" name="Genome Biol. Evol.">
        <title>The Spruce Budworm Genome: Reconstructing the Evolutionary History of Antifreeze Proteins.</title>
        <authorList>
            <person name="Beliveau C."/>
            <person name="Gagne P."/>
            <person name="Picq S."/>
            <person name="Vernygora O."/>
            <person name="Keeling C.I."/>
            <person name="Pinkney K."/>
            <person name="Doucet D."/>
            <person name="Wen F."/>
            <person name="Johnston J.S."/>
            <person name="Maaroufi H."/>
            <person name="Boyle B."/>
            <person name="Laroche J."/>
            <person name="Dewar K."/>
            <person name="Juretic N."/>
            <person name="Blackburn G."/>
            <person name="Nisole A."/>
            <person name="Brunet B."/>
            <person name="Brandao M."/>
            <person name="Lumley L."/>
            <person name="Duan J."/>
            <person name="Quan G."/>
            <person name="Lucarotti C.J."/>
            <person name="Roe A.D."/>
            <person name="Sperling F.A.H."/>
            <person name="Levesque R.C."/>
            <person name="Cusson M."/>
        </authorList>
    </citation>
    <scope>NUCLEOTIDE SEQUENCE [LARGE SCALE GENOMIC DNA]</scope>
    <source>
        <strain evidence="1">Glfc:IPQL:Cfum</strain>
    </source>
</reference>
<sequence>MFKIQTLRLGAGLGLAGMKQKFIRQGEKWKELRTKVNQIMLQPKIIKLYSEALADVANDMIKRIKSTRDENKKIKHFDVEMNLWALESIGVVALGTRLNCLNPNLCENSEARKLINNIHDFFKTVGKVDFGPSPWRYFSTPNFRRAMKIYENIESLTRSFIYKAMKNMKNSNDGTFTSSSEKPVLEKLLQIDTRTAVIMASDLLLAGVDTVSMTVMATLYLLAKNPEKQMKLRQEVLNKQDQRAYLRACLKESMRMMPVVTGNARVTTKEYNIMGYKIPKDVTIILCNQFMSKIEEEYPNPDEFIPERWLAEKDDPLYHGNAHPFSSVPFGFGTRMCIDMDENVNRVNKKYWERKACAPHWVRGHEAISMILPRQKNIAVIGLGTSVGTPIEGITAEAVIVSSFQELDQKLDSDIKGKIVVYDVPFISYGDTVQYRSQGASKAAKKGAVASLVRSITPFSMYSPHTGAQYYDGNVSKIPAAAITHEDADLLHRLQDQGEKIFLKIEMSSSFDTTKSRNTIIDVKGKDNPEKVVIVSGHIDSWDVGQGAMDDGGGMIISWLAPVALHHLNLKPRRTLRAILWTAEEPGLVGAQAYLKKHMSELKNIDFIMESDEGTFKPRGLSVAGSTEARCLIAEILKLFSPIDKLEETDYPGSDITLIVDKGVPGASLLNDNERYYWFHHSEADTLNVLNMTDVIDCAAFWAAVSYVIADMPTDIPRQPRHAHHKRAEVNVTVNSSITDNVETAQNLKSWKEIPGPKSWPIVGPLPNFLPGGSFYNAKGVELSDELYKRYGSIVKLDGILGSPTMICLFDANAVEYVLRSENTMPIRPGFQSLEYYRKEYNKTYDPHRQTGLISDHGENWKDFRSKVNPIMMQPKTIKLYSDVLAEVADDVISRMRSIRDEKNMIKNKFDVEMNLWALESIGVVALGTRLNCFDPNLPENSEARKLIQNVHDFFAIAEKVDFGASPWRYVSTPNFRKAMKIYQEQESLTKFFIDKAKIKLEESKKNENSVSNNEKPILEKLLEIDAQVAQIMASDMLMAGVDTAATTATGTFYLLAKNPEKQDKLREEILAKQDKQSYLKACIKESMRLLPVVNGNLRKTTKEYNLLGYKIPEDSMSLMEEHYPKPKEFIPERWLTEKDDPLHHSHAHPFATASFGFGVRMCIGRRIAELEMQIFISKVVENFQIGWEGPPLKIAPTSLNYITGPFNFIFKDV</sequence>
<comment type="caution">
    <text evidence="1">The sequence shown here is derived from an EMBL/GenBank/DDBJ whole genome shotgun (WGS) entry which is preliminary data.</text>
</comment>
<protein>
    <submittedName>
        <fullName evidence="1">Uncharacterized protein</fullName>
    </submittedName>
</protein>
<accession>A0ACC0KTV8</accession>
<organism evidence="1 2">
    <name type="scientific">Choristoneura fumiferana</name>
    <name type="common">Spruce budworm moth</name>
    <name type="synonym">Archips fumiferana</name>
    <dbReference type="NCBI Taxonomy" id="7141"/>
    <lineage>
        <taxon>Eukaryota</taxon>
        <taxon>Metazoa</taxon>
        <taxon>Ecdysozoa</taxon>
        <taxon>Arthropoda</taxon>
        <taxon>Hexapoda</taxon>
        <taxon>Insecta</taxon>
        <taxon>Pterygota</taxon>
        <taxon>Neoptera</taxon>
        <taxon>Endopterygota</taxon>
        <taxon>Lepidoptera</taxon>
        <taxon>Glossata</taxon>
        <taxon>Ditrysia</taxon>
        <taxon>Tortricoidea</taxon>
        <taxon>Tortricidae</taxon>
        <taxon>Tortricinae</taxon>
        <taxon>Choristoneura</taxon>
    </lineage>
</organism>
<proteinExistence type="predicted"/>
<evidence type="ECO:0000313" key="2">
    <source>
        <dbReference type="Proteomes" id="UP001064048"/>
    </source>
</evidence>
<name>A0ACC0KTV8_CHOFU</name>
<dbReference type="Proteomes" id="UP001064048">
    <property type="component" value="Chromosome 2"/>
</dbReference>
<gene>
    <name evidence="1" type="ORF">MSG28_001431</name>
</gene>
<evidence type="ECO:0000313" key="1">
    <source>
        <dbReference type="EMBL" id="KAI8439984.1"/>
    </source>
</evidence>
<dbReference type="EMBL" id="CM046102">
    <property type="protein sequence ID" value="KAI8439984.1"/>
    <property type="molecule type" value="Genomic_DNA"/>
</dbReference>